<gene>
    <name evidence="1" type="ORF">Pgy4_43345</name>
</gene>
<reference evidence="1 2" key="1">
    <citation type="journal article" date="2011" name="PLoS Pathog.">
        <title>Dynamic evolution of pathogenicity revealed by sequencing and comparative genomics of 19 Pseudomonas syringae isolates.</title>
        <authorList>
            <person name="Baltrus D.A."/>
            <person name="Nishimura M.T."/>
            <person name="Romanchuk A."/>
            <person name="Chang J.H."/>
            <person name="Mukhtar M.S."/>
            <person name="Cherkis K."/>
            <person name="Roach J."/>
            <person name="Grant S.R."/>
            <person name="Jones C.D."/>
            <person name="Dangl J.L."/>
        </authorList>
    </citation>
    <scope>NUCLEOTIDE SEQUENCE [LARGE SCALE GENOMIC DNA]</scope>
    <source>
        <strain evidence="2">race 4</strain>
    </source>
</reference>
<comment type="caution">
    <text evidence="1">The sequence shown here is derived from an EMBL/GenBank/DDBJ whole genome shotgun (WGS) entry which is preliminary data.</text>
</comment>
<keyword evidence="1" id="KW-0413">Isomerase</keyword>
<dbReference type="HOGENOM" id="CLU_3161918_0_0_6"/>
<evidence type="ECO:0000313" key="1">
    <source>
        <dbReference type="EMBL" id="EGH19796.1"/>
    </source>
</evidence>
<name>F3CKK4_PSESG</name>
<feature type="non-terminal residue" evidence="1">
    <location>
        <position position="1"/>
    </location>
</feature>
<dbReference type="GO" id="GO:0016853">
    <property type="term" value="F:isomerase activity"/>
    <property type="evidence" value="ECO:0007669"/>
    <property type="project" value="UniProtKB-KW"/>
</dbReference>
<dbReference type="Proteomes" id="UP000005466">
    <property type="component" value="Unassembled WGS sequence"/>
</dbReference>
<evidence type="ECO:0000313" key="2">
    <source>
        <dbReference type="Proteomes" id="UP000005466"/>
    </source>
</evidence>
<accession>F3CKK4</accession>
<dbReference type="AlphaFoldDB" id="F3CKK4"/>
<organism evidence="1 2">
    <name type="scientific">Pseudomonas savastanoi pv. glycinea str. race 4</name>
    <dbReference type="NCBI Taxonomy" id="875330"/>
    <lineage>
        <taxon>Bacteria</taxon>
        <taxon>Pseudomonadati</taxon>
        <taxon>Pseudomonadota</taxon>
        <taxon>Gammaproteobacteria</taxon>
        <taxon>Pseudomonadales</taxon>
        <taxon>Pseudomonadaceae</taxon>
        <taxon>Pseudomonas</taxon>
    </lineage>
</organism>
<proteinExistence type="predicted"/>
<dbReference type="EMBL" id="ADWY01004385">
    <property type="protein sequence ID" value="EGH19796.1"/>
    <property type="molecule type" value="Genomic_DNA"/>
</dbReference>
<protein>
    <submittedName>
        <fullName evidence="1">DNA topoisomerase</fullName>
    </submittedName>
</protein>
<sequence>GNLAKLPRSRQRKGLRLEEVALASYLRLLADKVEAVVSDAVVKESKA</sequence>